<dbReference type="SMART" id="SM00855">
    <property type="entry name" value="PGAM"/>
    <property type="match status" value="1"/>
</dbReference>
<evidence type="ECO:0000313" key="1">
    <source>
        <dbReference type="EMBL" id="RNB86177.1"/>
    </source>
</evidence>
<protein>
    <submittedName>
        <fullName evidence="1">Histidine phosphatase family protein</fullName>
    </submittedName>
</protein>
<proteinExistence type="predicted"/>
<dbReference type="GO" id="GO:0016791">
    <property type="term" value="F:phosphatase activity"/>
    <property type="evidence" value="ECO:0007669"/>
    <property type="project" value="TreeGrafter"/>
</dbReference>
<sequence length="195" mass="22814">MSFTEKASPNETCLYFVRHAHSVYSADEYGRPLSERGYQDAQRVTEILKTENINRILSSPYRRAIETVEGISRFLGIEIERKEDFKERVVASHPVEDFTLAMAKLWADEHFAWPGGESNQTARERGVRAVKRVLESHPGEKIVIATHGNLMVLMMNHFDSRYDFSFWKELAMPDVYKLTFEGMQWREARRLWLPQ</sequence>
<dbReference type="Proteomes" id="UP000281915">
    <property type="component" value="Unassembled WGS sequence"/>
</dbReference>
<reference evidence="1 2" key="1">
    <citation type="submission" date="2018-10" db="EMBL/GenBank/DDBJ databases">
        <title>Phylogenomics of Brevibacillus.</title>
        <authorList>
            <person name="Dunlap C."/>
        </authorList>
    </citation>
    <scope>NUCLEOTIDE SEQUENCE [LARGE SCALE GENOMIC DNA]</scope>
    <source>
        <strain evidence="1 2">JCM 15085</strain>
    </source>
</reference>
<comment type="caution">
    <text evidence="1">The sequence shown here is derived from an EMBL/GenBank/DDBJ whole genome shotgun (WGS) entry which is preliminary data.</text>
</comment>
<dbReference type="InterPro" id="IPR029033">
    <property type="entry name" value="His_PPase_superfam"/>
</dbReference>
<dbReference type="SUPFAM" id="SSF53254">
    <property type="entry name" value="Phosphoglycerate mutase-like"/>
    <property type="match status" value="1"/>
</dbReference>
<dbReference type="GO" id="GO:0005737">
    <property type="term" value="C:cytoplasm"/>
    <property type="evidence" value="ECO:0007669"/>
    <property type="project" value="TreeGrafter"/>
</dbReference>
<dbReference type="CDD" id="cd07067">
    <property type="entry name" value="HP_PGM_like"/>
    <property type="match status" value="1"/>
</dbReference>
<gene>
    <name evidence="1" type="ORF">EDM58_01105</name>
</gene>
<dbReference type="PANTHER" id="PTHR48100">
    <property type="entry name" value="BROAD-SPECIFICITY PHOSPHATASE YOR283W-RELATED"/>
    <property type="match status" value="1"/>
</dbReference>
<dbReference type="Gene3D" id="3.40.50.1240">
    <property type="entry name" value="Phosphoglycerate mutase-like"/>
    <property type="match status" value="1"/>
</dbReference>
<dbReference type="InterPro" id="IPR050275">
    <property type="entry name" value="PGM_Phosphatase"/>
</dbReference>
<dbReference type="EMBL" id="RHHT01000002">
    <property type="protein sequence ID" value="RNB86177.1"/>
    <property type="molecule type" value="Genomic_DNA"/>
</dbReference>
<dbReference type="InterPro" id="IPR013078">
    <property type="entry name" value="His_Pase_superF_clade-1"/>
</dbReference>
<name>A0A3M8DG81_9BACL</name>
<dbReference type="PANTHER" id="PTHR48100:SF59">
    <property type="entry name" value="ADENOSYLCOBALAMIN_ALPHA-RIBAZOLE PHOSPHATASE"/>
    <property type="match status" value="1"/>
</dbReference>
<dbReference type="Pfam" id="PF00300">
    <property type="entry name" value="His_Phos_1"/>
    <property type="match status" value="1"/>
</dbReference>
<dbReference type="AlphaFoldDB" id="A0A3M8DG81"/>
<evidence type="ECO:0000313" key="2">
    <source>
        <dbReference type="Proteomes" id="UP000281915"/>
    </source>
</evidence>
<organism evidence="1 2">
    <name type="scientific">Brevibacillus panacihumi</name>
    <dbReference type="NCBI Taxonomy" id="497735"/>
    <lineage>
        <taxon>Bacteria</taxon>
        <taxon>Bacillati</taxon>
        <taxon>Bacillota</taxon>
        <taxon>Bacilli</taxon>
        <taxon>Bacillales</taxon>
        <taxon>Paenibacillaceae</taxon>
        <taxon>Brevibacillus</taxon>
    </lineage>
</organism>
<accession>A0A3M8DG81</accession>
<dbReference type="RefSeq" id="WP_122911683.1">
    <property type="nucleotide sequence ID" value="NZ_RHHT01000002.1"/>
</dbReference>